<dbReference type="GO" id="GO:0007399">
    <property type="term" value="P:nervous system development"/>
    <property type="evidence" value="ECO:0007669"/>
    <property type="project" value="UniProtKB-KW"/>
</dbReference>
<keyword evidence="8" id="KW-0597">Phosphoprotein</keyword>
<dbReference type="GO" id="GO:0047496">
    <property type="term" value="P:vesicle transport along microtubule"/>
    <property type="evidence" value="ECO:0007669"/>
    <property type="project" value="TreeGrafter"/>
</dbReference>
<keyword evidence="12 15" id="KW-0175">Coiled coil</keyword>
<evidence type="ECO:0000256" key="3">
    <source>
        <dbReference type="ARBA" id="ARBA00004629"/>
    </source>
</evidence>
<dbReference type="GO" id="GO:0016477">
    <property type="term" value="P:cell migration"/>
    <property type="evidence" value="ECO:0007669"/>
    <property type="project" value="TreeGrafter"/>
</dbReference>
<evidence type="ECO:0000256" key="1">
    <source>
        <dbReference type="ARBA" id="ARBA00004186"/>
    </source>
</evidence>
<evidence type="ECO:0000256" key="6">
    <source>
        <dbReference type="ARBA" id="ARBA00022448"/>
    </source>
</evidence>
<evidence type="ECO:0000256" key="7">
    <source>
        <dbReference type="ARBA" id="ARBA00022490"/>
    </source>
</evidence>
<keyword evidence="11" id="KW-0524">Neurogenesis</keyword>
<dbReference type="Proteomes" id="UP000010556">
    <property type="component" value="Unassembled WGS sequence"/>
</dbReference>
<dbReference type="EMBL" id="KB105946">
    <property type="protein sequence ID" value="ELK31838.1"/>
    <property type="molecule type" value="Genomic_DNA"/>
</dbReference>
<dbReference type="GO" id="GO:0005813">
    <property type="term" value="C:centrosome"/>
    <property type="evidence" value="ECO:0007669"/>
    <property type="project" value="UniProtKB-SubCell"/>
</dbReference>
<evidence type="ECO:0000256" key="9">
    <source>
        <dbReference type="ARBA" id="ARBA00022701"/>
    </source>
</evidence>
<keyword evidence="17" id="KW-0812">Transmembrane</keyword>
<dbReference type="GO" id="GO:0007020">
    <property type="term" value="P:microtubule nucleation"/>
    <property type="evidence" value="ECO:0007669"/>
    <property type="project" value="TreeGrafter"/>
</dbReference>
<name>L5M294_MYODS</name>
<dbReference type="GO" id="GO:0007100">
    <property type="term" value="P:mitotic centrosome separation"/>
    <property type="evidence" value="ECO:0007669"/>
    <property type="project" value="TreeGrafter"/>
</dbReference>
<keyword evidence="17" id="KW-1133">Transmembrane helix</keyword>
<dbReference type="GO" id="GO:0010975">
    <property type="term" value="P:regulation of neuron projection development"/>
    <property type="evidence" value="ECO:0007669"/>
    <property type="project" value="TreeGrafter"/>
</dbReference>
<feature type="domain" description="NUDE" evidence="18">
    <location>
        <begin position="362"/>
        <end position="534"/>
    </location>
</feature>
<dbReference type="eggNOG" id="KOG1853">
    <property type="taxonomic scope" value="Eukaryota"/>
</dbReference>
<sequence>MERKGVLKKEDVVEVNPGQEEGARDFAVFPSRNRLLYSHRDSLLPLKWKVAHTARWKAQVLASVLSLIALSLMLIMAFSKTWLYPSTIRFFQRWPADVTERIYTSTHIMSRGLLQICIFQTCFSSKDEEDNFELWTEHPFFGVAKITFSLSLVLGFFYAIWLYLPYIPGLQRVPFFGLIECIISFCEVALLFSGLLLFPIDVWLYEVEKNFSIHIGWSYFIGWVVFILYLICGPAIIIIIIIDHRTPSGGTPWLCRFQEARDELVEFQEGSRELEAELEAQLVQAEQRNRDLQADNQRLKYEVEALKEKLEHQYAQSYKQVSVLEDDLSQTRAIKEQLHKYVRELEQANDDLERAKRATIVSLEDFEQRLNQAIERNAFLESELDEKESLLVSVQRLKDEARDLRQELAVRERQQEVTRKSAPSSPTLDCEKMDSAVQASLSLPATPVGKGTENSFPSPKAIPNGFGTSPLTPSARISALNIVGDLLRKVGALESKLAACRNFAKDQASRKSYISGNVNCGVMNSNGTKFSRSGHTSFFDKGAVNGFDPAPPPPGLGSSRPSSAPGMLPLSV</sequence>
<keyword evidence="13" id="KW-0206">Cytoskeleton</keyword>
<accession>L5M294</accession>
<evidence type="ECO:0000256" key="15">
    <source>
        <dbReference type="SAM" id="Coils"/>
    </source>
</evidence>
<evidence type="ECO:0000256" key="8">
    <source>
        <dbReference type="ARBA" id="ARBA00022553"/>
    </source>
</evidence>
<feature type="region of interest" description="Disordered" evidence="16">
    <location>
        <begin position="542"/>
        <end position="572"/>
    </location>
</feature>
<feature type="transmembrane region" description="Helical" evidence="17">
    <location>
        <begin position="220"/>
        <end position="242"/>
    </location>
</feature>
<evidence type="ECO:0000256" key="17">
    <source>
        <dbReference type="SAM" id="Phobius"/>
    </source>
</evidence>
<feature type="region of interest" description="Disordered" evidence="16">
    <location>
        <begin position="444"/>
        <end position="467"/>
    </location>
</feature>
<comment type="similarity">
    <text evidence="4">Belongs to the nudE family.</text>
</comment>
<proteinExistence type="inferred from homology"/>
<evidence type="ECO:0000256" key="2">
    <source>
        <dbReference type="ARBA" id="ARBA00004300"/>
    </source>
</evidence>
<dbReference type="GO" id="GO:0051642">
    <property type="term" value="P:centrosome localization"/>
    <property type="evidence" value="ECO:0007669"/>
    <property type="project" value="TreeGrafter"/>
</dbReference>
<dbReference type="Gene3D" id="1.20.140.150">
    <property type="match status" value="1"/>
</dbReference>
<keyword evidence="7" id="KW-0963">Cytoplasm</keyword>
<evidence type="ECO:0000256" key="13">
    <source>
        <dbReference type="ARBA" id="ARBA00023212"/>
    </source>
</evidence>
<dbReference type="GO" id="GO:0005874">
    <property type="term" value="C:microtubule"/>
    <property type="evidence" value="ECO:0007669"/>
    <property type="project" value="UniProtKB-KW"/>
</dbReference>
<evidence type="ECO:0000256" key="10">
    <source>
        <dbReference type="ARBA" id="ARBA00022838"/>
    </source>
</evidence>
<dbReference type="InterPro" id="IPR033494">
    <property type="entry name" value="NUDE"/>
</dbReference>
<evidence type="ECO:0000256" key="5">
    <source>
        <dbReference type="ARBA" id="ARBA00017587"/>
    </source>
</evidence>
<evidence type="ECO:0000256" key="12">
    <source>
        <dbReference type="ARBA" id="ARBA00023054"/>
    </source>
</evidence>
<keyword evidence="14" id="KW-0137">Centromere</keyword>
<feature type="transmembrane region" description="Helical" evidence="17">
    <location>
        <begin position="58"/>
        <end position="78"/>
    </location>
</feature>
<evidence type="ECO:0000259" key="18">
    <source>
        <dbReference type="Pfam" id="PF04880"/>
    </source>
</evidence>
<dbReference type="AlphaFoldDB" id="L5M294"/>
<comment type="subcellular location">
    <subcellularLocation>
        <location evidence="3">Chromosome</location>
        <location evidence="3">Centromere</location>
        <location evidence="3">Kinetochore</location>
    </subcellularLocation>
    <subcellularLocation>
        <location evidence="2">Cytoplasm</location>
        <location evidence="2">Cytoskeleton</location>
        <location evidence="2">Microtubule organizing center</location>
        <location evidence="2">Centrosome</location>
    </subcellularLocation>
    <subcellularLocation>
        <location evidence="1">Cytoplasm</location>
        <location evidence="1">Cytoskeleton</location>
        <location evidence="1">Spindle</location>
    </subcellularLocation>
</comment>
<protein>
    <recommendedName>
        <fullName evidence="5">Nuclear distribution protein nudE-like 1</fullName>
    </recommendedName>
</protein>
<evidence type="ECO:0000256" key="11">
    <source>
        <dbReference type="ARBA" id="ARBA00022902"/>
    </source>
</evidence>
<dbReference type="Pfam" id="PF04880">
    <property type="entry name" value="NUDE_C"/>
    <property type="match status" value="1"/>
</dbReference>
<dbReference type="GO" id="GO:0005819">
    <property type="term" value="C:spindle"/>
    <property type="evidence" value="ECO:0007669"/>
    <property type="project" value="UniProtKB-SubCell"/>
</dbReference>
<dbReference type="GO" id="GO:0007059">
    <property type="term" value="P:chromosome segregation"/>
    <property type="evidence" value="ECO:0007669"/>
    <property type="project" value="TreeGrafter"/>
</dbReference>
<evidence type="ECO:0000313" key="19">
    <source>
        <dbReference type="EMBL" id="ELK31838.1"/>
    </source>
</evidence>
<keyword evidence="17" id="KW-0472">Membrane</keyword>
<dbReference type="GO" id="GO:0005871">
    <property type="term" value="C:kinesin complex"/>
    <property type="evidence" value="ECO:0007669"/>
    <property type="project" value="TreeGrafter"/>
</dbReference>
<evidence type="ECO:0000313" key="20">
    <source>
        <dbReference type="Proteomes" id="UP000010556"/>
    </source>
</evidence>
<feature type="coiled-coil region" evidence="15">
    <location>
        <begin position="257"/>
        <end position="414"/>
    </location>
</feature>
<gene>
    <name evidence="19" type="ORF">MDA_GLEAN10018345</name>
</gene>
<feature type="transmembrane region" description="Helical" evidence="17">
    <location>
        <begin position="140"/>
        <end position="164"/>
    </location>
</feature>
<evidence type="ECO:0000256" key="4">
    <source>
        <dbReference type="ARBA" id="ARBA00007429"/>
    </source>
</evidence>
<dbReference type="PANTHER" id="PTHR10921">
    <property type="entry name" value="NUCLEAR DISTRIBUTION PROTEIN NUDE HOMOLOG 1"/>
    <property type="match status" value="1"/>
</dbReference>
<evidence type="ECO:0000256" key="14">
    <source>
        <dbReference type="ARBA" id="ARBA00023328"/>
    </source>
</evidence>
<feature type="transmembrane region" description="Helical" evidence="17">
    <location>
        <begin position="176"/>
        <end position="200"/>
    </location>
</feature>
<reference evidence="20" key="1">
    <citation type="journal article" date="2013" name="Science">
        <title>Comparative analysis of bat genomes provides insight into the evolution of flight and immunity.</title>
        <authorList>
            <person name="Zhang G."/>
            <person name="Cowled C."/>
            <person name="Shi Z."/>
            <person name="Huang Z."/>
            <person name="Bishop-Lilly K.A."/>
            <person name="Fang X."/>
            <person name="Wynne J.W."/>
            <person name="Xiong Z."/>
            <person name="Baker M.L."/>
            <person name="Zhao W."/>
            <person name="Tachedjian M."/>
            <person name="Zhu Y."/>
            <person name="Zhou P."/>
            <person name="Jiang X."/>
            <person name="Ng J."/>
            <person name="Yang L."/>
            <person name="Wu L."/>
            <person name="Xiao J."/>
            <person name="Feng Y."/>
            <person name="Chen Y."/>
            <person name="Sun X."/>
            <person name="Zhang Y."/>
            <person name="Marsh G.A."/>
            <person name="Crameri G."/>
            <person name="Broder C.C."/>
            <person name="Frey K.G."/>
            <person name="Wang L.F."/>
            <person name="Wang J."/>
        </authorList>
    </citation>
    <scope>NUCLEOTIDE SEQUENCE [LARGE SCALE GENOMIC DNA]</scope>
</reference>
<dbReference type="GO" id="GO:0008017">
    <property type="term" value="F:microtubule binding"/>
    <property type="evidence" value="ECO:0007669"/>
    <property type="project" value="InterPro"/>
</dbReference>
<feature type="compositionally biased region" description="Low complexity" evidence="16">
    <location>
        <begin position="556"/>
        <end position="566"/>
    </location>
</feature>
<keyword evidence="9" id="KW-0493">Microtubule</keyword>
<dbReference type="PANTHER" id="PTHR10921:SF0">
    <property type="entry name" value="NUCLEAR DISTRIBUTION PROTEIN NUDE-LIKE 1"/>
    <property type="match status" value="1"/>
</dbReference>
<dbReference type="InterPro" id="IPR006964">
    <property type="entry name" value="NUDE_dom"/>
</dbReference>
<keyword evidence="6" id="KW-0813">Transport</keyword>
<dbReference type="GO" id="GO:0000132">
    <property type="term" value="P:establishment of mitotic spindle orientation"/>
    <property type="evidence" value="ECO:0007669"/>
    <property type="project" value="TreeGrafter"/>
</dbReference>
<keyword evidence="10" id="KW-0995">Kinetochore</keyword>
<keyword evidence="20" id="KW-1185">Reference proteome</keyword>
<organism evidence="19 20">
    <name type="scientific">Myotis davidii</name>
    <name type="common">David's myotis</name>
    <dbReference type="NCBI Taxonomy" id="225400"/>
    <lineage>
        <taxon>Eukaryota</taxon>
        <taxon>Metazoa</taxon>
        <taxon>Chordata</taxon>
        <taxon>Craniata</taxon>
        <taxon>Vertebrata</taxon>
        <taxon>Euteleostomi</taxon>
        <taxon>Mammalia</taxon>
        <taxon>Eutheria</taxon>
        <taxon>Laurasiatheria</taxon>
        <taxon>Chiroptera</taxon>
        <taxon>Yangochiroptera</taxon>
        <taxon>Vespertilionidae</taxon>
        <taxon>Myotis</taxon>
    </lineage>
</organism>
<dbReference type="Gene3D" id="6.10.250.1080">
    <property type="match status" value="1"/>
</dbReference>
<dbReference type="GO" id="GO:0000776">
    <property type="term" value="C:kinetochore"/>
    <property type="evidence" value="ECO:0007669"/>
    <property type="project" value="UniProtKB-KW"/>
</dbReference>
<evidence type="ECO:0000256" key="16">
    <source>
        <dbReference type="SAM" id="MobiDB-lite"/>
    </source>
</evidence>